<dbReference type="InterPro" id="IPR003673">
    <property type="entry name" value="CoA-Trfase_fam_III"/>
</dbReference>
<dbReference type="Pfam" id="PF02515">
    <property type="entry name" value="CoA_transf_3"/>
    <property type="match status" value="1"/>
</dbReference>
<dbReference type="Proteomes" id="UP000242519">
    <property type="component" value="Unassembled WGS sequence"/>
</dbReference>
<evidence type="ECO:0008006" key="5">
    <source>
        <dbReference type="Google" id="ProtNLM"/>
    </source>
</evidence>
<keyword evidence="4" id="KW-1185">Reference proteome</keyword>
<name>A0A218YSN3_9HELO</name>
<dbReference type="STRING" id="503106.A0A218YSN3"/>
<dbReference type="SUPFAM" id="SSF89796">
    <property type="entry name" value="CoA-transferase family III (CaiB/BaiF)"/>
    <property type="match status" value="2"/>
</dbReference>
<organism evidence="3 4">
    <name type="scientific">Diplocarpon coronariae</name>
    <dbReference type="NCBI Taxonomy" id="2795749"/>
    <lineage>
        <taxon>Eukaryota</taxon>
        <taxon>Fungi</taxon>
        <taxon>Dikarya</taxon>
        <taxon>Ascomycota</taxon>
        <taxon>Pezizomycotina</taxon>
        <taxon>Leotiomycetes</taxon>
        <taxon>Helotiales</taxon>
        <taxon>Drepanopezizaceae</taxon>
        <taxon>Diplocarpon</taxon>
    </lineage>
</organism>
<dbReference type="Gene3D" id="3.40.50.10540">
    <property type="entry name" value="Crotonobetainyl-coa:carnitine coa-transferase, domain 1"/>
    <property type="match status" value="1"/>
</dbReference>
<evidence type="ECO:0000313" key="4">
    <source>
        <dbReference type="Proteomes" id="UP000242519"/>
    </source>
</evidence>
<sequence length="632" mass="69967">MSSSDNPKSPILITTASDRAESRIIYQPRRDIYLSNIRHAFHLAPGDIRKCANNTMVVNHQSGTGGARPAPYSVLNGSRRAIEFVRRLAGDQIPPEFAPHLEQVTLTTATDGTRIYFPCPFKETEATVALKSVEASAVAALAQLRFPAGTPTRRIHVDLERAATFLCSTYIATIAGMGKQDPGVKSKLKSKLSVSTAILYRRLSANLYETKTPGEYYHIHGSLEAGKTLNMIGLESHRPDLTEYRECIDVIERHVRQFTVAELEEMNGRERQAGVPAIKWEEFKQTNHGRTLLTTPPWEVRKIGDSPPVPWPAAPSPVAPSSKPRVLAGIRVLELCRIIAGPAIGRTLAEYGAQVIKVTSPHLSDVPFFQVDGNTGKHTCNLDLRSPAGRAEFEELLSTADVVLDGYRPGSMDRLGYGPEQLVERTQGRGKGIIYVAEDCFGDKGDMAGRAGWQQIADCWTGLAWAQGQFMGLDEPVVPPFPMSDYGTGCMGAIAALTALYRRATEGGSWLGRTSLCQYDVFLLRLGLYDDDVQERVRKEHDRAFFELRHADSVDEVGGRALKSMRRVHPELFDERLVQRAFSKGFGEEISWCRSPVTVEGLRVGFDRASRPNGSDRPTWEEWEVEESVVEG</sequence>
<dbReference type="EMBL" id="MZNU01000409">
    <property type="protein sequence ID" value="OWO98125.1"/>
    <property type="molecule type" value="Genomic_DNA"/>
</dbReference>
<evidence type="ECO:0000256" key="1">
    <source>
        <dbReference type="ARBA" id="ARBA00008383"/>
    </source>
</evidence>
<comment type="similarity">
    <text evidence="1">Belongs to the CoA-transferase III family.</text>
</comment>
<dbReference type="OrthoDB" id="2308815at2759"/>
<dbReference type="PANTHER" id="PTHR48229:SF1">
    <property type="entry name" value="ALPHA METHYLACYL-COA RACEMASE-RELATED"/>
    <property type="match status" value="1"/>
</dbReference>
<dbReference type="InterPro" id="IPR052985">
    <property type="entry name" value="CoA-trans_III_biosynth/detox"/>
</dbReference>
<evidence type="ECO:0000313" key="3">
    <source>
        <dbReference type="EMBL" id="OWO98125.1"/>
    </source>
</evidence>
<feature type="region of interest" description="Disordered" evidence="2">
    <location>
        <begin position="611"/>
        <end position="632"/>
    </location>
</feature>
<dbReference type="GO" id="GO:0003824">
    <property type="term" value="F:catalytic activity"/>
    <property type="evidence" value="ECO:0007669"/>
    <property type="project" value="InterPro"/>
</dbReference>
<accession>A0A218YSN3</accession>
<proteinExistence type="inferred from homology"/>
<protein>
    <recommendedName>
        <fullName evidence="5">CAIB/BAIF family enzyme</fullName>
    </recommendedName>
</protein>
<dbReference type="InterPro" id="IPR023606">
    <property type="entry name" value="CoA-Trfase_III_dom_1_sf"/>
</dbReference>
<gene>
    <name evidence="3" type="ORF">B2J93_4778</name>
</gene>
<dbReference type="InParanoid" id="A0A218YSN3"/>
<feature type="compositionally biased region" description="Acidic residues" evidence="2">
    <location>
        <begin position="621"/>
        <end position="632"/>
    </location>
</feature>
<evidence type="ECO:0000256" key="2">
    <source>
        <dbReference type="SAM" id="MobiDB-lite"/>
    </source>
</evidence>
<dbReference type="PANTHER" id="PTHR48229">
    <property type="entry name" value="CAIB/BAIF FAMILY ENZYME (AFU_ORTHOLOGUE AFUA_1G05360)-RELATED"/>
    <property type="match status" value="1"/>
</dbReference>
<reference evidence="3 4" key="1">
    <citation type="submission" date="2017-04" db="EMBL/GenBank/DDBJ databases">
        <title>Draft genome sequence of Marssonina coronaria NL1: causal agent of apple blotch.</title>
        <authorList>
            <person name="Cheng Q."/>
        </authorList>
    </citation>
    <scope>NUCLEOTIDE SEQUENCE [LARGE SCALE GENOMIC DNA]</scope>
    <source>
        <strain evidence="3 4">NL1</strain>
    </source>
</reference>
<dbReference type="AlphaFoldDB" id="A0A218YSN3"/>
<comment type="caution">
    <text evidence="3">The sequence shown here is derived from an EMBL/GenBank/DDBJ whole genome shotgun (WGS) entry which is preliminary data.</text>
</comment>